<dbReference type="SUPFAM" id="SSF46785">
    <property type="entry name" value="Winged helix' DNA-binding domain"/>
    <property type="match status" value="1"/>
</dbReference>
<evidence type="ECO:0000259" key="4">
    <source>
        <dbReference type="PROSITE" id="PS50949"/>
    </source>
</evidence>
<dbReference type="RefSeq" id="WP_116410228.1">
    <property type="nucleotide sequence ID" value="NZ_NBXB01000010.1"/>
</dbReference>
<keyword evidence="1" id="KW-0805">Transcription regulation</keyword>
<dbReference type="EMBL" id="NBXB01000010">
    <property type="protein sequence ID" value="RFA16730.1"/>
    <property type="molecule type" value="Genomic_DNA"/>
</dbReference>
<dbReference type="Proteomes" id="UP000256541">
    <property type="component" value="Unassembled WGS sequence"/>
</dbReference>
<dbReference type="PANTHER" id="PTHR44846:SF1">
    <property type="entry name" value="MANNOSYL-D-GLYCERATE TRANSPORT_METABOLISM SYSTEM REPRESSOR MNGR-RELATED"/>
    <property type="match status" value="1"/>
</dbReference>
<dbReference type="Gene3D" id="3.40.1410.10">
    <property type="entry name" value="Chorismate lyase-like"/>
    <property type="match status" value="1"/>
</dbReference>
<evidence type="ECO:0000313" key="5">
    <source>
        <dbReference type="EMBL" id="RFA16730.1"/>
    </source>
</evidence>
<dbReference type="InterPro" id="IPR036388">
    <property type="entry name" value="WH-like_DNA-bd_sf"/>
</dbReference>
<dbReference type="GO" id="GO:0003700">
    <property type="term" value="F:DNA-binding transcription factor activity"/>
    <property type="evidence" value="ECO:0007669"/>
    <property type="project" value="InterPro"/>
</dbReference>
<dbReference type="PRINTS" id="PR00035">
    <property type="entry name" value="HTHGNTR"/>
</dbReference>
<dbReference type="Pfam" id="PF07702">
    <property type="entry name" value="UTRA"/>
    <property type="match status" value="1"/>
</dbReference>
<accession>A0A3E0W422</accession>
<keyword evidence="2" id="KW-0238">DNA-binding</keyword>
<evidence type="ECO:0000256" key="2">
    <source>
        <dbReference type="ARBA" id="ARBA00023125"/>
    </source>
</evidence>
<proteinExistence type="predicted"/>
<dbReference type="SUPFAM" id="SSF64288">
    <property type="entry name" value="Chorismate lyase-like"/>
    <property type="match status" value="1"/>
</dbReference>
<dbReference type="PANTHER" id="PTHR44846">
    <property type="entry name" value="MANNOSYL-D-GLYCERATE TRANSPORT/METABOLISM SYSTEM REPRESSOR MNGR-RELATED"/>
    <property type="match status" value="1"/>
</dbReference>
<name>A0A3E0W422_9MICO</name>
<evidence type="ECO:0000313" key="6">
    <source>
        <dbReference type="Proteomes" id="UP000256541"/>
    </source>
</evidence>
<dbReference type="InterPro" id="IPR050679">
    <property type="entry name" value="Bact_HTH_transcr_reg"/>
</dbReference>
<protein>
    <recommendedName>
        <fullName evidence="4">HTH gntR-type domain-containing protein</fullName>
    </recommendedName>
</protein>
<dbReference type="InterPro" id="IPR011663">
    <property type="entry name" value="UTRA"/>
</dbReference>
<dbReference type="InterPro" id="IPR000524">
    <property type="entry name" value="Tscrpt_reg_HTH_GntR"/>
</dbReference>
<comment type="caution">
    <text evidence="5">The sequence shown here is derived from an EMBL/GenBank/DDBJ whole genome shotgun (WGS) entry which is preliminary data.</text>
</comment>
<dbReference type="GO" id="GO:0045892">
    <property type="term" value="P:negative regulation of DNA-templated transcription"/>
    <property type="evidence" value="ECO:0007669"/>
    <property type="project" value="TreeGrafter"/>
</dbReference>
<reference evidence="5 6" key="1">
    <citation type="submission" date="2017-04" db="EMBL/GenBank/DDBJ databases">
        <title>Comparative genome analysis of Subtercola boreus.</title>
        <authorList>
            <person name="Cho Y.-J."/>
            <person name="Cho A."/>
            <person name="Kim O.-S."/>
            <person name="Lee J.-I."/>
        </authorList>
    </citation>
    <scope>NUCLEOTIDE SEQUENCE [LARGE SCALE GENOMIC DNA]</scope>
    <source>
        <strain evidence="5 6">P27479</strain>
    </source>
</reference>
<dbReference type="SMART" id="SM00345">
    <property type="entry name" value="HTH_GNTR"/>
    <property type="match status" value="1"/>
</dbReference>
<gene>
    <name evidence="5" type="ORF">B7R22_02420</name>
</gene>
<sequence length="235" mass="25920">MPRYQAIEAWLTEQCTILPPGSLLPSEPELAARFNVSRMTARQAAQNMARRGLVERRQGTGTFVATPALHRRDGVLLSFTEDMRRRGMTTTSKVLNGEVTTSPQDAVSLGLHSTDRIVRLERVRFANGVPLAIELVSLPGKFAKVLEFDLENGSLHAALRELGRAISHSRGHVTARLASVAECRTLELSAPAPLLVESRTVYDDREHPIEHTETSYVAARWVIDTGIYAIDPPTS</sequence>
<feature type="domain" description="HTH gntR-type" evidence="4">
    <location>
        <begin position="1"/>
        <end position="67"/>
    </location>
</feature>
<evidence type="ECO:0000256" key="1">
    <source>
        <dbReference type="ARBA" id="ARBA00023015"/>
    </source>
</evidence>
<keyword evidence="3" id="KW-0804">Transcription</keyword>
<organism evidence="5 6">
    <name type="scientific">Subtercola boreus</name>
    <dbReference type="NCBI Taxonomy" id="120213"/>
    <lineage>
        <taxon>Bacteria</taxon>
        <taxon>Bacillati</taxon>
        <taxon>Actinomycetota</taxon>
        <taxon>Actinomycetes</taxon>
        <taxon>Micrococcales</taxon>
        <taxon>Microbacteriaceae</taxon>
        <taxon>Subtercola</taxon>
    </lineage>
</organism>
<dbReference type="CDD" id="cd07377">
    <property type="entry name" value="WHTH_GntR"/>
    <property type="match status" value="1"/>
</dbReference>
<dbReference type="AlphaFoldDB" id="A0A3E0W422"/>
<dbReference type="SMART" id="SM00866">
    <property type="entry name" value="UTRA"/>
    <property type="match status" value="1"/>
</dbReference>
<dbReference type="InterPro" id="IPR028978">
    <property type="entry name" value="Chorismate_lyase_/UTRA_dom_sf"/>
</dbReference>
<dbReference type="Gene3D" id="1.10.10.10">
    <property type="entry name" value="Winged helix-like DNA-binding domain superfamily/Winged helix DNA-binding domain"/>
    <property type="match status" value="1"/>
</dbReference>
<evidence type="ECO:0000256" key="3">
    <source>
        <dbReference type="ARBA" id="ARBA00023163"/>
    </source>
</evidence>
<dbReference type="PROSITE" id="PS50949">
    <property type="entry name" value="HTH_GNTR"/>
    <property type="match status" value="1"/>
</dbReference>
<dbReference type="InterPro" id="IPR036390">
    <property type="entry name" value="WH_DNA-bd_sf"/>
</dbReference>
<dbReference type="Pfam" id="PF00392">
    <property type="entry name" value="GntR"/>
    <property type="match status" value="1"/>
</dbReference>
<dbReference type="GO" id="GO:0003677">
    <property type="term" value="F:DNA binding"/>
    <property type="evidence" value="ECO:0007669"/>
    <property type="project" value="UniProtKB-KW"/>
</dbReference>